<accession>A0A9D2BFA0</accession>
<sequence length="71" mass="7624">MEPADYFILAVFIALGLFSLIAALFNLDWYFNTSGASTFVHKLGRGGARIFYALLGLALIACGVLGIAYGF</sequence>
<protein>
    <submittedName>
        <fullName evidence="2">Immunity 17 family protein</fullName>
    </submittedName>
</protein>
<dbReference type="AlphaFoldDB" id="A0A9D2BFA0"/>
<name>A0A9D2BFA0_9BACT</name>
<feature type="transmembrane region" description="Helical" evidence="1">
    <location>
        <begin position="6"/>
        <end position="29"/>
    </location>
</feature>
<reference evidence="2" key="2">
    <citation type="submission" date="2021-04" db="EMBL/GenBank/DDBJ databases">
        <authorList>
            <person name="Gilroy R."/>
        </authorList>
    </citation>
    <scope>NUCLEOTIDE SEQUENCE</scope>
    <source>
        <strain evidence="2">ChiGjej6B6-14162</strain>
    </source>
</reference>
<keyword evidence="1" id="KW-0472">Membrane</keyword>
<evidence type="ECO:0000313" key="3">
    <source>
        <dbReference type="Proteomes" id="UP000886740"/>
    </source>
</evidence>
<gene>
    <name evidence="2" type="ORF">H9977_03445</name>
</gene>
<evidence type="ECO:0000256" key="1">
    <source>
        <dbReference type="SAM" id="Phobius"/>
    </source>
</evidence>
<proteinExistence type="predicted"/>
<keyword evidence="1" id="KW-1133">Transmembrane helix</keyword>
<organism evidence="2 3">
    <name type="scientific">Candidatus Parabacteroides intestinipullorum</name>
    <dbReference type="NCBI Taxonomy" id="2838723"/>
    <lineage>
        <taxon>Bacteria</taxon>
        <taxon>Pseudomonadati</taxon>
        <taxon>Bacteroidota</taxon>
        <taxon>Bacteroidia</taxon>
        <taxon>Bacteroidales</taxon>
        <taxon>Tannerellaceae</taxon>
        <taxon>Parabacteroides</taxon>
    </lineage>
</organism>
<keyword evidence="1" id="KW-0812">Transmembrane</keyword>
<dbReference type="Pfam" id="PF15562">
    <property type="entry name" value="Imm17"/>
    <property type="match status" value="1"/>
</dbReference>
<evidence type="ECO:0000313" key="2">
    <source>
        <dbReference type="EMBL" id="HIX74081.1"/>
    </source>
</evidence>
<comment type="caution">
    <text evidence="2">The sequence shown here is derived from an EMBL/GenBank/DDBJ whole genome shotgun (WGS) entry which is preliminary data.</text>
</comment>
<dbReference type="InterPro" id="IPR029087">
    <property type="entry name" value="Imm17"/>
</dbReference>
<feature type="transmembrane region" description="Helical" evidence="1">
    <location>
        <begin position="50"/>
        <end position="69"/>
    </location>
</feature>
<dbReference type="EMBL" id="DXEL01000029">
    <property type="protein sequence ID" value="HIX74081.1"/>
    <property type="molecule type" value="Genomic_DNA"/>
</dbReference>
<dbReference type="Proteomes" id="UP000886740">
    <property type="component" value="Unassembled WGS sequence"/>
</dbReference>
<reference evidence="2" key="1">
    <citation type="journal article" date="2021" name="PeerJ">
        <title>Extensive microbial diversity within the chicken gut microbiome revealed by metagenomics and culture.</title>
        <authorList>
            <person name="Gilroy R."/>
            <person name="Ravi A."/>
            <person name="Getino M."/>
            <person name="Pursley I."/>
            <person name="Horton D.L."/>
            <person name="Alikhan N.F."/>
            <person name="Baker D."/>
            <person name="Gharbi K."/>
            <person name="Hall N."/>
            <person name="Watson M."/>
            <person name="Adriaenssens E.M."/>
            <person name="Foster-Nyarko E."/>
            <person name="Jarju S."/>
            <person name="Secka A."/>
            <person name="Antonio M."/>
            <person name="Oren A."/>
            <person name="Chaudhuri R.R."/>
            <person name="La Ragione R."/>
            <person name="Hildebrand F."/>
            <person name="Pallen M.J."/>
        </authorList>
    </citation>
    <scope>NUCLEOTIDE SEQUENCE</scope>
    <source>
        <strain evidence="2">ChiGjej6B6-14162</strain>
    </source>
</reference>